<reference evidence="8 9" key="1">
    <citation type="submission" date="2023-08" db="EMBL/GenBank/DDBJ databases">
        <title>Implementing the SeqCode for naming new Mesorhizobium species isolated from Vachellia karroo root nodules.</title>
        <authorList>
            <person name="Van Lill M."/>
        </authorList>
    </citation>
    <scope>NUCLEOTIDE SEQUENCE [LARGE SCALE GENOMIC DNA]</scope>
    <source>
        <strain evidence="8 9">VK25D</strain>
    </source>
</reference>
<proteinExistence type="inferred from homology"/>
<dbReference type="PROSITE" id="PS51898">
    <property type="entry name" value="TYR_RECOMBINASE"/>
    <property type="match status" value="1"/>
</dbReference>
<evidence type="ECO:0000256" key="2">
    <source>
        <dbReference type="ARBA" id="ARBA00022908"/>
    </source>
</evidence>
<evidence type="ECO:0000256" key="3">
    <source>
        <dbReference type="ARBA" id="ARBA00023125"/>
    </source>
</evidence>
<dbReference type="Gene3D" id="1.10.150.130">
    <property type="match status" value="1"/>
</dbReference>
<dbReference type="EMBL" id="JAVIIQ010000043">
    <property type="protein sequence ID" value="MDX8535941.1"/>
    <property type="molecule type" value="Genomic_DNA"/>
</dbReference>
<dbReference type="Proteomes" id="UP001285154">
    <property type="component" value="Unassembled WGS sequence"/>
</dbReference>
<dbReference type="InterPro" id="IPR050090">
    <property type="entry name" value="Tyrosine_recombinase_XerCD"/>
</dbReference>
<dbReference type="CDD" id="cd00397">
    <property type="entry name" value="DNA_BRE_C"/>
    <property type="match status" value="1"/>
</dbReference>
<keyword evidence="2" id="KW-0229">DNA integration</keyword>
<dbReference type="PANTHER" id="PTHR30349">
    <property type="entry name" value="PHAGE INTEGRASE-RELATED"/>
    <property type="match status" value="1"/>
</dbReference>
<dbReference type="InterPro" id="IPR004107">
    <property type="entry name" value="Integrase_SAM-like_N"/>
</dbReference>
<dbReference type="RefSeq" id="WP_320253483.1">
    <property type="nucleotide sequence ID" value="NZ_JAVIIQ010000043.1"/>
</dbReference>
<dbReference type="InterPro" id="IPR002104">
    <property type="entry name" value="Integrase_catalytic"/>
</dbReference>
<feature type="domain" description="Core-binding (CB)" evidence="7">
    <location>
        <begin position="26"/>
        <end position="120"/>
    </location>
</feature>
<evidence type="ECO:0000313" key="9">
    <source>
        <dbReference type="Proteomes" id="UP001285154"/>
    </source>
</evidence>
<evidence type="ECO:0000259" key="7">
    <source>
        <dbReference type="PROSITE" id="PS51900"/>
    </source>
</evidence>
<comment type="caution">
    <text evidence="8">The sequence shown here is derived from an EMBL/GenBank/DDBJ whole genome shotgun (WGS) entry which is preliminary data.</text>
</comment>
<dbReference type="SUPFAM" id="SSF56349">
    <property type="entry name" value="DNA breaking-rejoining enzymes"/>
    <property type="match status" value="1"/>
</dbReference>
<organism evidence="8 9">
    <name type="scientific">Mesorhizobium vachelliae</name>
    <dbReference type="NCBI Taxonomy" id="3072309"/>
    <lineage>
        <taxon>Bacteria</taxon>
        <taxon>Pseudomonadati</taxon>
        <taxon>Pseudomonadota</taxon>
        <taxon>Alphaproteobacteria</taxon>
        <taxon>Hyphomicrobiales</taxon>
        <taxon>Phyllobacteriaceae</taxon>
        <taxon>Mesorhizobium</taxon>
    </lineage>
</organism>
<evidence type="ECO:0000313" key="8">
    <source>
        <dbReference type="EMBL" id="MDX8535941.1"/>
    </source>
</evidence>
<protein>
    <submittedName>
        <fullName evidence="8">Tyrosine-type recombinase/integrase</fullName>
    </submittedName>
</protein>
<keyword evidence="4" id="KW-0233">DNA recombination</keyword>
<dbReference type="Pfam" id="PF02899">
    <property type="entry name" value="Phage_int_SAM_1"/>
    <property type="match status" value="1"/>
</dbReference>
<dbReference type="InterPro" id="IPR010998">
    <property type="entry name" value="Integrase_recombinase_N"/>
</dbReference>
<comment type="similarity">
    <text evidence="1">Belongs to the 'phage' integrase family.</text>
</comment>
<keyword evidence="3 5" id="KW-0238">DNA-binding</keyword>
<dbReference type="PROSITE" id="PS51900">
    <property type="entry name" value="CB"/>
    <property type="match status" value="1"/>
</dbReference>
<sequence>MVSIIRATPGETGIPEGFPILLDADMAIIEPAFAWLMEHAVVRGRSRAGDTVRTYGEHLYDWFDSLEQSNRGWRDANEGVIAAYRNRMLEAPSPHTGRPYARSTINARVSTVCRFYDWARDHDLVAASPVRRVEQITLGIGEHQSGLLRSAVNRLTVRSAERLPRPLRRDELASLFKQLDPTARLAAEWALTAGLRRKELCGLSVGLIPDSFAIDPESQPLVGVPLTITKGSKPRTVYPPLRLIDRTNWYIGEVRSAIVRRARSTHPGYRALDNLLLNAHGVPLSRARLTAKLAAAFAAAGIDGTLHWLRHTFAMSMLVRLQHQARSNPDLNPLKVLQVLMGHASINTTAIYLRCVELHERDLAESLSFLYGEVIPDEG</sequence>
<dbReference type="PANTHER" id="PTHR30349:SF64">
    <property type="entry name" value="PROPHAGE INTEGRASE INTD-RELATED"/>
    <property type="match status" value="1"/>
</dbReference>
<evidence type="ECO:0000256" key="1">
    <source>
        <dbReference type="ARBA" id="ARBA00008857"/>
    </source>
</evidence>
<accession>A0ABU5AFB2</accession>
<evidence type="ECO:0000256" key="4">
    <source>
        <dbReference type="ARBA" id="ARBA00023172"/>
    </source>
</evidence>
<evidence type="ECO:0000259" key="6">
    <source>
        <dbReference type="PROSITE" id="PS51898"/>
    </source>
</evidence>
<dbReference type="InterPro" id="IPR013762">
    <property type="entry name" value="Integrase-like_cat_sf"/>
</dbReference>
<gene>
    <name evidence="8" type="ORF">RFM42_33790</name>
</gene>
<dbReference type="InterPro" id="IPR011010">
    <property type="entry name" value="DNA_brk_join_enz"/>
</dbReference>
<name>A0ABU5AFB2_9HYPH</name>
<keyword evidence="9" id="KW-1185">Reference proteome</keyword>
<dbReference type="InterPro" id="IPR044068">
    <property type="entry name" value="CB"/>
</dbReference>
<evidence type="ECO:0000256" key="5">
    <source>
        <dbReference type="PROSITE-ProRule" id="PRU01248"/>
    </source>
</evidence>
<feature type="domain" description="Tyr recombinase" evidence="6">
    <location>
        <begin position="162"/>
        <end position="365"/>
    </location>
</feature>
<dbReference type="Gene3D" id="1.10.443.10">
    <property type="entry name" value="Intergrase catalytic core"/>
    <property type="match status" value="1"/>
</dbReference>
<dbReference type="Pfam" id="PF00589">
    <property type="entry name" value="Phage_integrase"/>
    <property type="match status" value="1"/>
</dbReference>